<dbReference type="InterPro" id="IPR011993">
    <property type="entry name" value="PH-like_dom_sf"/>
</dbReference>
<keyword evidence="3" id="KW-1185">Reference proteome</keyword>
<gene>
    <name evidence="2" type="ORF">K0M31_016167</name>
</gene>
<dbReference type="Proteomes" id="UP001177670">
    <property type="component" value="Unassembled WGS sequence"/>
</dbReference>
<evidence type="ECO:0000313" key="2">
    <source>
        <dbReference type="EMBL" id="KAK1132026.1"/>
    </source>
</evidence>
<proteinExistence type="predicted"/>
<dbReference type="SUPFAM" id="SSF50729">
    <property type="entry name" value="PH domain-like"/>
    <property type="match status" value="1"/>
</dbReference>
<dbReference type="InterPro" id="IPR001849">
    <property type="entry name" value="PH_domain"/>
</dbReference>
<comment type="caution">
    <text evidence="2">The sequence shown here is derived from an EMBL/GenBank/DDBJ whole genome shotgun (WGS) entry which is preliminary data.</text>
</comment>
<dbReference type="EMBL" id="JAHYIQ010000005">
    <property type="protein sequence ID" value="KAK1132026.1"/>
    <property type="molecule type" value="Genomic_DNA"/>
</dbReference>
<dbReference type="Gene3D" id="2.30.29.30">
    <property type="entry name" value="Pleckstrin-homology domain (PH domain)/Phosphotyrosine-binding domain (PTB)"/>
    <property type="match status" value="1"/>
</dbReference>
<dbReference type="AlphaFoldDB" id="A0AA40KTG5"/>
<accession>A0AA40KTG5</accession>
<name>A0AA40KTG5_9HYME</name>
<protein>
    <recommendedName>
        <fullName evidence="1">PH domain-containing protein</fullName>
    </recommendedName>
</protein>
<dbReference type="PROSITE" id="PS50003">
    <property type="entry name" value="PH_DOMAIN"/>
    <property type="match status" value="1"/>
</dbReference>
<sequence>MNDSQLAMLAEKARYDQSLSGYLHKRSADLAKWQLRWFVLYQNLLFYYENENCSRPSGVILLESSYCDRVVTVKSKEPDKQVNVLCFYSLCGVSIVYID</sequence>
<organism evidence="2 3">
    <name type="scientific">Melipona bicolor</name>
    <dbReference type="NCBI Taxonomy" id="60889"/>
    <lineage>
        <taxon>Eukaryota</taxon>
        <taxon>Metazoa</taxon>
        <taxon>Ecdysozoa</taxon>
        <taxon>Arthropoda</taxon>
        <taxon>Hexapoda</taxon>
        <taxon>Insecta</taxon>
        <taxon>Pterygota</taxon>
        <taxon>Neoptera</taxon>
        <taxon>Endopterygota</taxon>
        <taxon>Hymenoptera</taxon>
        <taxon>Apocrita</taxon>
        <taxon>Aculeata</taxon>
        <taxon>Apoidea</taxon>
        <taxon>Anthophila</taxon>
        <taxon>Apidae</taxon>
        <taxon>Melipona</taxon>
    </lineage>
</organism>
<reference evidence="2" key="1">
    <citation type="submission" date="2021-10" db="EMBL/GenBank/DDBJ databases">
        <title>Melipona bicolor Genome sequencing and assembly.</title>
        <authorList>
            <person name="Araujo N.S."/>
            <person name="Arias M.C."/>
        </authorList>
    </citation>
    <scope>NUCLEOTIDE SEQUENCE</scope>
    <source>
        <strain evidence="2">USP_2M_L1-L4_2017</strain>
        <tissue evidence="2">Whole body</tissue>
    </source>
</reference>
<feature type="domain" description="PH" evidence="1">
    <location>
        <begin position="16"/>
        <end position="99"/>
    </location>
</feature>
<evidence type="ECO:0000259" key="1">
    <source>
        <dbReference type="PROSITE" id="PS50003"/>
    </source>
</evidence>
<dbReference type="Pfam" id="PF00169">
    <property type="entry name" value="PH"/>
    <property type="match status" value="1"/>
</dbReference>
<evidence type="ECO:0000313" key="3">
    <source>
        <dbReference type="Proteomes" id="UP001177670"/>
    </source>
</evidence>